<dbReference type="Pfam" id="PF13426">
    <property type="entry name" value="PAS_9"/>
    <property type="match status" value="1"/>
</dbReference>
<dbReference type="Gene3D" id="3.30.450.20">
    <property type="entry name" value="PAS domain"/>
    <property type="match status" value="1"/>
</dbReference>
<evidence type="ECO:0000256" key="1">
    <source>
        <dbReference type="ARBA" id="ARBA00022741"/>
    </source>
</evidence>
<dbReference type="Gene3D" id="3.40.50.300">
    <property type="entry name" value="P-loop containing nucleotide triphosphate hydrolases"/>
    <property type="match status" value="1"/>
</dbReference>
<dbReference type="CDD" id="cd00130">
    <property type="entry name" value="PAS"/>
    <property type="match status" value="1"/>
</dbReference>
<keyword evidence="10" id="KW-1185">Reference proteome</keyword>
<keyword evidence="3" id="KW-0805">Transcription regulation</keyword>
<dbReference type="OrthoDB" id="9803970at2"/>
<keyword evidence="5" id="KW-0804">Transcription</keyword>
<dbReference type="Pfam" id="PF25601">
    <property type="entry name" value="AAA_lid_14"/>
    <property type="match status" value="1"/>
</dbReference>
<evidence type="ECO:0000256" key="4">
    <source>
        <dbReference type="ARBA" id="ARBA00023125"/>
    </source>
</evidence>
<dbReference type="NCBIfam" id="TIGR00229">
    <property type="entry name" value="sensory_box"/>
    <property type="match status" value="1"/>
</dbReference>
<dbReference type="InterPro" id="IPR025944">
    <property type="entry name" value="Sigma_54_int_dom_CS"/>
</dbReference>
<dbReference type="SUPFAM" id="SSF52540">
    <property type="entry name" value="P-loop containing nucleoside triphosphate hydrolases"/>
    <property type="match status" value="1"/>
</dbReference>
<protein>
    <submittedName>
        <fullName evidence="9">PAS domain-containing protein</fullName>
    </submittedName>
</protein>
<evidence type="ECO:0000259" key="7">
    <source>
        <dbReference type="PROSITE" id="PS50045"/>
    </source>
</evidence>
<dbReference type="Gene3D" id="1.10.10.60">
    <property type="entry name" value="Homeodomain-like"/>
    <property type="match status" value="1"/>
</dbReference>
<feature type="domain" description="Sigma-54 factor interaction" evidence="7">
    <location>
        <begin position="156"/>
        <end position="385"/>
    </location>
</feature>
<dbReference type="PROSITE" id="PS00675">
    <property type="entry name" value="SIGMA54_INTERACT_1"/>
    <property type="match status" value="1"/>
</dbReference>
<dbReference type="InterPro" id="IPR025943">
    <property type="entry name" value="Sigma_54_int_dom_ATP-bd_2"/>
</dbReference>
<dbReference type="PANTHER" id="PTHR32071:SF121">
    <property type="entry name" value="SIGMA L-DEPENDENT TRANSCRIPTIONAL REGULATOR YQIR-RELATED"/>
    <property type="match status" value="1"/>
</dbReference>
<dbReference type="GO" id="GO:0043565">
    <property type="term" value="F:sequence-specific DNA binding"/>
    <property type="evidence" value="ECO:0007669"/>
    <property type="project" value="InterPro"/>
</dbReference>
<evidence type="ECO:0000256" key="3">
    <source>
        <dbReference type="ARBA" id="ARBA00023015"/>
    </source>
</evidence>
<dbReference type="Pfam" id="PF02954">
    <property type="entry name" value="HTH_8"/>
    <property type="match status" value="1"/>
</dbReference>
<dbReference type="InterPro" id="IPR009057">
    <property type="entry name" value="Homeodomain-like_sf"/>
</dbReference>
<dbReference type="SMART" id="SM00382">
    <property type="entry name" value="AAA"/>
    <property type="match status" value="1"/>
</dbReference>
<dbReference type="InterPro" id="IPR002078">
    <property type="entry name" value="Sigma_54_int"/>
</dbReference>
<dbReference type="InterPro" id="IPR000014">
    <property type="entry name" value="PAS"/>
</dbReference>
<dbReference type="AlphaFoldDB" id="A0A4Z0R3Q6"/>
<dbReference type="SUPFAM" id="SSF55785">
    <property type="entry name" value="PYP-like sensor domain (PAS domain)"/>
    <property type="match status" value="1"/>
</dbReference>
<dbReference type="PANTHER" id="PTHR32071">
    <property type="entry name" value="TRANSCRIPTIONAL REGULATORY PROTEIN"/>
    <property type="match status" value="1"/>
</dbReference>
<dbReference type="Proteomes" id="UP000298460">
    <property type="component" value="Unassembled WGS sequence"/>
</dbReference>
<dbReference type="SUPFAM" id="SSF46689">
    <property type="entry name" value="Homeodomain-like"/>
    <property type="match status" value="1"/>
</dbReference>
<dbReference type="InterPro" id="IPR003593">
    <property type="entry name" value="AAA+_ATPase"/>
</dbReference>
<dbReference type="PROSITE" id="PS50112">
    <property type="entry name" value="PAS"/>
    <property type="match status" value="1"/>
</dbReference>
<accession>A0A4Z0R3Q6</accession>
<organism evidence="9 10">
    <name type="scientific">Desulfosporosinus fructosivorans</name>
    <dbReference type="NCBI Taxonomy" id="2018669"/>
    <lineage>
        <taxon>Bacteria</taxon>
        <taxon>Bacillati</taxon>
        <taxon>Bacillota</taxon>
        <taxon>Clostridia</taxon>
        <taxon>Eubacteriales</taxon>
        <taxon>Desulfitobacteriaceae</taxon>
        <taxon>Desulfosporosinus</taxon>
    </lineage>
</organism>
<dbReference type="PROSITE" id="PS50045">
    <property type="entry name" value="SIGMA54_INTERACT_4"/>
    <property type="match status" value="1"/>
</dbReference>
<comment type="caution">
    <text evidence="9">The sequence shown here is derived from an EMBL/GenBank/DDBJ whole genome shotgun (WGS) entry which is preliminary data.</text>
</comment>
<keyword evidence="4" id="KW-0238">DNA-binding</keyword>
<dbReference type="InterPro" id="IPR035965">
    <property type="entry name" value="PAS-like_dom_sf"/>
</dbReference>
<dbReference type="PROSITE" id="PS00676">
    <property type="entry name" value="SIGMA54_INTERACT_2"/>
    <property type="match status" value="1"/>
</dbReference>
<dbReference type="InterPro" id="IPR025662">
    <property type="entry name" value="Sigma_54_int_dom_ATP-bd_1"/>
</dbReference>
<sequence length="488" mass="55155">MAKKDRDLKESVSHSLEEIMKTDYDSIFVTDPEGIVMMANSTAERLLKTAASEMIGSNVNQLMGRGYYDRSTAMEAVEKKATVTGTIINRDGQSLLTTSSPIFDAEGKVIMVISTCRDEETLVKFAEKLDKERADARRFKEEVQYLRNLKFENHCLVAESQAMKNTLLKANTVAPTDSSVLLFGESGTGKEVLAEYLHRNSHRAKEAFISVNCGAIPESLIESELFGYEKGSFTGADAKGKPGLFEIADKGTIFLDEIGEMPLTVQVRLLRVLDSGDVRRLGGTTNRKIDVRLISATNRDLKKMVDDKSFREDLYYRINVIPLRLTPLQERPEDVLALSDLFLEKFNKKYGYNKVLSKITLDGFLKYKWPGNVRELRNLIERLVITNAGNSIEYYEEENVISLPRDIERVRNSEVNRETNNESYNISIPNKGSLKDVMGLIEKEYIIKVLQDCKGCVSKAANILEVDRSAVYRKVPILDIRDQLDKIK</sequence>
<gene>
    <name evidence="9" type="ORF">E4K67_13090</name>
</gene>
<keyword evidence="1" id="KW-0547">Nucleotide-binding</keyword>
<evidence type="ECO:0000256" key="6">
    <source>
        <dbReference type="SAM" id="Coils"/>
    </source>
</evidence>
<feature type="coiled-coil region" evidence="6">
    <location>
        <begin position="122"/>
        <end position="149"/>
    </location>
</feature>
<dbReference type="FunFam" id="3.40.50.300:FF:000006">
    <property type="entry name" value="DNA-binding transcriptional regulator NtrC"/>
    <property type="match status" value="1"/>
</dbReference>
<dbReference type="InterPro" id="IPR002197">
    <property type="entry name" value="HTH_Fis"/>
</dbReference>
<dbReference type="RefSeq" id="WP_135547391.1">
    <property type="nucleotide sequence ID" value="NZ_SPQQ01000004.1"/>
</dbReference>
<dbReference type="SMART" id="SM00091">
    <property type="entry name" value="PAS"/>
    <property type="match status" value="1"/>
</dbReference>
<dbReference type="Pfam" id="PF00158">
    <property type="entry name" value="Sigma54_activat"/>
    <property type="match status" value="1"/>
</dbReference>
<dbReference type="InterPro" id="IPR058031">
    <property type="entry name" value="AAA_lid_NorR"/>
</dbReference>
<evidence type="ECO:0000256" key="5">
    <source>
        <dbReference type="ARBA" id="ARBA00023163"/>
    </source>
</evidence>
<evidence type="ECO:0000313" key="9">
    <source>
        <dbReference type="EMBL" id="TGE37662.1"/>
    </source>
</evidence>
<dbReference type="GO" id="GO:0005524">
    <property type="term" value="F:ATP binding"/>
    <property type="evidence" value="ECO:0007669"/>
    <property type="project" value="UniProtKB-KW"/>
</dbReference>
<evidence type="ECO:0000256" key="2">
    <source>
        <dbReference type="ARBA" id="ARBA00022840"/>
    </source>
</evidence>
<keyword evidence="2" id="KW-0067">ATP-binding</keyword>
<dbReference type="CDD" id="cd00009">
    <property type="entry name" value="AAA"/>
    <property type="match status" value="1"/>
</dbReference>
<dbReference type="InterPro" id="IPR027417">
    <property type="entry name" value="P-loop_NTPase"/>
</dbReference>
<keyword evidence="6" id="KW-0175">Coiled coil</keyword>
<dbReference type="Gene3D" id="1.10.8.60">
    <property type="match status" value="1"/>
</dbReference>
<reference evidence="9 10" key="1">
    <citation type="submission" date="2019-03" db="EMBL/GenBank/DDBJ databases">
        <title>Draft Genome Sequence of Desulfosporosinus fructosivorans Strain 63.6F, Isolated from Marine Sediment in the Baltic Sea.</title>
        <authorList>
            <person name="Hausmann B."/>
            <person name="Vandieken V."/>
            <person name="Pjevac P."/>
            <person name="Schreck K."/>
            <person name="Herbold C.W."/>
            <person name="Loy A."/>
        </authorList>
    </citation>
    <scope>NUCLEOTIDE SEQUENCE [LARGE SCALE GENOMIC DNA]</scope>
    <source>
        <strain evidence="9 10">63.6F</strain>
    </source>
</reference>
<evidence type="ECO:0000259" key="8">
    <source>
        <dbReference type="PROSITE" id="PS50112"/>
    </source>
</evidence>
<proteinExistence type="predicted"/>
<dbReference type="EMBL" id="SPQQ01000004">
    <property type="protein sequence ID" value="TGE37662.1"/>
    <property type="molecule type" value="Genomic_DNA"/>
</dbReference>
<evidence type="ECO:0000313" key="10">
    <source>
        <dbReference type="Proteomes" id="UP000298460"/>
    </source>
</evidence>
<feature type="domain" description="PAS" evidence="8">
    <location>
        <begin position="12"/>
        <end position="58"/>
    </location>
</feature>
<dbReference type="GO" id="GO:0006355">
    <property type="term" value="P:regulation of DNA-templated transcription"/>
    <property type="evidence" value="ECO:0007669"/>
    <property type="project" value="InterPro"/>
</dbReference>
<name>A0A4Z0R3Q6_9FIRM</name>
<dbReference type="PROSITE" id="PS00688">
    <property type="entry name" value="SIGMA54_INTERACT_3"/>
    <property type="match status" value="1"/>
</dbReference>